<organism evidence="1 2">
    <name type="scientific">Diabrotica balteata</name>
    <name type="common">Banded cucumber beetle</name>
    <dbReference type="NCBI Taxonomy" id="107213"/>
    <lineage>
        <taxon>Eukaryota</taxon>
        <taxon>Metazoa</taxon>
        <taxon>Ecdysozoa</taxon>
        <taxon>Arthropoda</taxon>
        <taxon>Hexapoda</taxon>
        <taxon>Insecta</taxon>
        <taxon>Pterygota</taxon>
        <taxon>Neoptera</taxon>
        <taxon>Endopterygota</taxon>
        <taxon>Coleoptera</taxon>
        <taxon>Polyphaga</taxon>
        <taxon>Cucujiformia</taxon>
        <taxon>Chrysomeloidea</taxon>
        <taxon>Chrysomelidae</taxon>
        <taxon>Galerucinae</taxon>
        <taxon>Diabroticina</taxon>
        <taxon>Diabroticites</taxon>
        <taxon>Diabrotica</taxon>
    </lineage>
</organism>
<keyword evidence="2" id="KW-1185">Reference proteome</keyword>
<dbReference type="OrthoDB" id="6608722at2759"/>
<evidence type="ECO:0000313" key="2">
    <source>
        <dbReference type="Proteomes" id="UP001153709"/>
    </source>
</evidence>
<evidence type="ECO:0008006" key="3">
    <source>
        <dbReference type="Google" id="ProtNLM"/>
    </source>
</evidence>
<protein>
    <recommendedName>
        <fullName evidence="3">MULE transposase domain-containing protein</fullName>
    </recommendedName>
</protein>
<accession>A0A9N9XCS7</accession>
<sequence>MSVKDVNLIGNQIYSERRMAQPKLLKSKEETIAAVNIMNIKTLKDENFIFAIELSSKIIIFSCNTNMRFLCGSETIYMDGTFSYCAQYFKQFVTIHVFINGHYIPLCYCLLPDKSEQTYIKLFNVLKRKCKVIGLKFNPKIIFSDFEIAIYPQCCAF</sequence>
<dbReference type="AlphaFoldDB" id="A0A9N9XCS7"/>
<dbReference type="EMBL" id="OU898281">
    <property type="protein sequence ID" value="CAG9836467.1"/>
    <property type="molecule type" value="Genomic_DNA"/>
</dbReference>
<proteinExistence type="predicted"/>
<evidence type="ECO:0000313" key="1">
    <source>
        <dbReference type="EMBL" id="CAG9836467.1"/>
    </source>
</evidence>
<reference evidence="1" key="1">
    <citation type="submission" date="2022-01" db="EMBL/GenBank/DDBJ databases">
        <authorList>
            <person name="King R."/>
        </authorList>
    </citation>
    <scope>NUCLEOTIDE SEQUENCE</scope>
</reference>
<gene>
    <name evidence="1" type="ORF">DIABBA_LOCUS9553</name>
</gene>
<dbReference type="Proteomes" id="UP001153709">
    <property type="component" value="Chromosome 6"/>
</dbReference>
<name>A0A9N9XCS7_DIABA</name>